<dbReference type="RefSeq" id="XP_033400531.1">
    <property type="nucleotide sequence ID" value="XM_033535502.1"/>
</dbReference>
<dbReference type="GeneID" id="54292996"/>
<dbReference type="Proteomes" id="UP000799438">
    <property type="component" value="Unassembled WGS sequence"/>
</dbReference>
<protein>
    <recommendedName>
        <fullName evidence="4">Secreted protein</fullName>
    </recommendedName>
</protein>
<feature type="chain" id="PRO_5025435394" description="Secreted protein" evidence="1">
    <location>
        <begin position="23"/>
        <end position="70"/>
    </location>
</feature>
<reference evidence="2" key="1">
    <citation type="journal article" date="2020" name="Stud. Mycol.">
        <title>101 Dothideomycetes genomes: a test case for predicting lifestyles and emergence of pathogens.</title>
        <authorList>
            <person name="Haridas S."/>
            <person name="Albert R."/>
            <person name="Binder M."/>
            <person name="Bloem J."/>
            <person name="Labutti K."/>
            <person name="Salamov A."/>
            <person name="Andreopoulos B."/>
            <person name="Baker S."/>
            <person name="Barry K."/>
            <person name="Bills G."/>
            <person name="Bluhm B."/>
            <person name="Cannon C."/>
            <person name="Castanera R."/>
            <person name="Culley D."/>
            <person name="Daum C."/>
            <person name="Ezra D."/>
            <person name="Gonzalez J."/>
            <person name="Henrissat B."/>
            <person name="Kuo A."/>
            <person name="Liang C."/>
            <person name="Lipzen A."/>
            <person name="Lutzoni F."/>
            <person name="Magnuson J."/>
            <person name="Mondo S."/>
            <person name="Nolan M."/>
            <person name="Ohm R."/>
            <person name="Pangilinan J."/>
            <person name="Park H.-J."/>
            <person name="Ramirez L."/>
            <person name="Alfaro M."/>
            <person name="Sun H."/>
            <person name="Tritt A."/>
            <person name="Yoshinaga Y."/>
            <person name="Zwiers L.-H."/>
            <person name="Turgeon B."/>
            <person name="Goodwin S."/>
            <person name="Spatafora J."/>
            <person name="Crous P."/>
            <person name="Grigoriev I."/>
        </authorList>
    </citation>
    <scope>NUCLEOTIDE SEQUENCE</scope>
    <source>
        <strain evidence="2">CBS 121167</strain>
    </source>
</reference>
<keyword evidence="1" id="KW-0732">Signal</keyword>
<keyword evidence="3" id="KW-1185">Reference proteome</keyword>
<dbReference type="AlphaFoldDB" id="A0A6A6BL33"/>
<proteinExistence type="predicted"/>
<accession>A0A6A6BL33</accession>
<gene>
    <name evidence="2" type="ORF">K452DRAFT_147793</name>
</gene>
<organism evidence="2 3">
    <name type="scientific">Aplosporella prunicola CBS 121167</name>
    <dbReference type="NCBI Taxonomy" id="1176127"/>
    <lineage>
        <taxon>Eukaryota</taxon>
        <taxon>Fungi</taxon>
        <taxon>Dikarya</taxon>
        <taxon>Ascomycota</taxon>
        <taxon>Pezizomycotina</taxon>
        <taxon>Dothideomycetes</taxon>
        <taxon>Dothideomycetes incertae sedis</taxon>
        <taxon>Botryosphaeriales</taxon>
        <taxon>Aplosporellaceae</taxon>
        <taxon>Aplosporella</taxon>
    </lineage>
</organism>
<evidence type="ECO:0000256" key="1">
    <source>
        <dbReference type="SAM" id="SignalP"/>
    </source>
</evidence>
<feature type="signal peptide" evidence="1">
    <location>
        <begin position="1"/>
        <end position="22"/>
    </location>
</feature>
<dbReference type="EMBL" id="ML995479">
    <property type="protein sequence ID" value="KAF2144819.1"/>
    <property type="molecule type" value="Genomic_DNA"/>
</dbReference>
<evidence type="ECO:0000313" key="3">
    <source>
        <dbReference type="Proteomes" id="UP000799438"/>
    </source>
</evidence>
<sequence>MRCLLLHMLLYPLKVLVAPSHACGGHILTLVLSVAVIGLASDCGGCLVFVSDWRLIGCGLPYCDKLICFS</sequence>
<evidence type="ECO:0008006" key="4">
    <source>
        <dbReference type="Google" id="ProtNLM"/>
    </source>
</evidence>
<name>A0A6A6BL33_9PEZI</name>
<evidence type="ECO:0000313" key="2">
    <source>
        <dbReference type="EMBL" id="KAF2144819.1"/>
    </source>
</evidence>